<dbReference type="Pfam" id="PF13453">
    <property type="entry name" value="Zn_ribbon_TFIIB"/>
    <property type="match status" value="1"/>
</dbReference>
<dbReference type="InterPro" id="IPR027392">
    <property type="entry name" value="TF_Znf"/>
</dbReference>
<gene>
    <name evidence="3" type="ORF">FHP29_21050</name>
</gene>
<reference evidence="3 4" key="1">
    <citation type="journal article" date="2016" name="Int. J. Syst. Evol. Microbiol.">
        <title>Nocardioides albidus sp. nov., an actinobacterium isolated from garden soil.</title>
        <authorList>
            <person name="Singh H."/>
            <person name="Du J."/>
            <person name="Trinh H."/>
            <person name="Won K."/>
            <person name="Yang J.E."/>
            <person name="Yin C."/>
            <person name="Kook M."/>
            <person name="Yi T.H."/>
        </authorList>
    </citation>
    <scope>NUCLEOTIDE SEQUENCE [LARGE SCALE GENOMIC DNA]</scope>
    <source>
        <strain evidence="3 4">CCTCC AB 2015297</strain>
    </source>
</reference>
<organism evidence="3 4">
    <name type="scientific">Nocardioides albidus</name>
    <dbReference type="NCBI Taxonomy" id="1517589"/>
    <lineage>
        <taxon>Bacteria</taxon>
        <taxon>Bacillati</taxon>
        <taxon>Actinomycetota</taxon>
        <taxon>Actinomycetes</taxon>
        <taxon>Propionibacteriales</taxon>
        <taxon>Nocardioidaceae</taxon>
        <taxon>Nocardioides</taxon>
    </lineage>
</organism>
<protein>
    <recommendedName>
        <fullName evidence="2">Transcription factor zinc-finger domain-containing protein</fullName>
    </recommendedName>
</protein>
<dbReference type="AlphaFoldDB" id="A0A5C4VLB2"/>
<feature type="domain" description="Transcription factor zinc-finger" evidence="2">
    <location>
        <begin position="2"/>
        <end position="42"/>
    </location>
</feature>
<name>A0A5C4VLB2_9ACTN</name>
<proteinExistence type="predicted"/>
<evidence type="ECO:0000313" key="4">
    <source>
        <dbReference type="Proteomes" id="UP000313231"/>
    </source>
</evidence>
<evidence type="ECO:0000256" key="1">
    <source>
        <dbReference type="SAM" id="MobiDB-lite"/>
    </source>
</evidence>
<sequence>MRCPVDETTLVMSERSGIEIDYCPQCRGVWLDRGELDKIIDRSVDQPAAQPAAQPPRPEYDAYRAPQQQYPPQQGHYKKRKRESWLSELFD</sequence>
<evidence type="ECO:0000259" key="2">
    <source>
        <dbReference type="Pfam" id="PF13453"/>
    </source>
</evidence>
<comment type="caution">
    <text evidence="3">The sequence shown here is derived from an EMBL/GenBank/DDBJ whole genome shotgun (WGS) entry which is preliminary data.</text>
</comment>
<dbReference type="EMBL" id="VDMP01000027">
    <property type="protein sequence ID" value="TNM36614.1"/>
    <property type="molecule type" value="Genomic_DNA"/>
</dbReference>
<dbReference type="Proteomes" id="UP000313231">
    <property type="component" value="Unassembled WGS sequence"/>
</dbReference>
<accession>A0A5C4VLB2</accession>
<keyword evidence="4" id="KW-1185">Reference proteome</keyword>
<dbReference type="OrthoDB" id="9814037at2"/>
<feature type="region of interest" description="Disordered" evidence="1">
    <location>
        <begin position="42"/>
        <end position="91"/>
    </location>
</feature>
<dbReference type="RefSeq" id="WP_139624803.1">
    <property type="nucleotide sequence ID" value="NZ_VDMP01000027.1"/>
</dbReference>
<evidence type="ECO:0000313" key="3">
    <source>
        <dbReference type="EMBL" id="TNM36614.1"/>
    </source>
</evidence>